<evidence type="ECO:0000256" key="9">
    <source>
        <dbReference type="SAM" id="Phobius"/>
    </source>
</evidence>
<dbReference type="EMBL" id="JAULJE010000005">
    <property type="protein sequence ID" value="KAK1342687.1"/>
    <property type="molecule type" value="Genomic_DNA"/>
</dbReference>
<dbReference type="PROSITE" id="PS50262">
    <property type="entry name" value="G_PROTEIN_RECEP_F1_2"/>
    <property type="match status" value="1"/>
</dbReference>
<dbReference type="InterPro" id="IPR017452">
    <property type="entry name" value="GPCR_Rhodpsn_7TM"/>
</dbReference>
<keyword evidence="10" id="KW-0732">Signal</keyword>
<evidence type="ECO:0000256" key="8">
    <source>
        <dbReference type="ARBA" id="ARBA00023224"/>
    </source>
</evidence>
<dbReference type="Pfam" id="PF00001">
    <property type="entry name" value="7tm_1"/>
    <property type="match status" value="1"/>
</dbReference>
<feature type="signal peptide" evidence="10">
    <location>
        <begin position="1"/>
        <end position="18"/>
    </location>
</feature>
<evidence type="ECO:0000256" key="2">
    <source>
        <dbReference type="ARBA" id="ARBA00004141"/>
    </source>
</evidence>
<feature type="domain" description="G-protein coupled receptors family 1 profile" evidence="11">
    <location>
        <begin position="8"/>
        <end position="168"/>
    </location>
</feature>
<evidence type="ECO:0000256" key="5">
    <source>
        <dbReference type="ARBA" id="ARBA00023040"/>
    </source>
</evidence>
<keyword evidence="13" id="KW-1185">Reference proteome</keyword>
<dbReference type="Gene3D" id="1.20.1070.10">
    <property type="entry name" value="Rhodopsin 7-helix transmembrane proteins"/>
    <property type="match status" value="1"/>
</dbReference>
<evidence type="ECO:0000256" key="10">
    <source>
        <dbReference type="SAM" id="SignalP"/>
    </source>
</evidence>
<dbReference type="PANTHER" id="PTHR48001">
    <property type="entry name" value="OLFACTORY RECEPTOR"/>
    <property type="match status" value="1"/>
</dbReference>
<dbReference type="FunFam" id="1.20.1070.10:FF:000408">
    <property type="entry name" value="Olfactory receptor 59"/>
    <property type="match status" value="1"/>
</dbReference>
<dbReference type="SUPFAM" id="SSF81321">
    <property type="entry name" value="Family A G protein-coupled receptor-like"/>
    <property type="match status" value="1"/>
</dbReference>
<dbReference type="PRINTS" id="PR00245">
    <property type="entry name" value="OLFACTORYR"/>
</dbReference>
<comment type="caution">
    <text evidence="12">The sequence shown here is derived from an EMBL/GenBank/DDBJ whole genome shotgun (WGS) entry which is preliminary data.</text>
</comment>
<evidence type="ECO:0000313" key="13">
    <source>
        <dbReference type="Proteomes" id="UP001177744"/>
    </source>
</evidence>
<evidence type="ECO:0000313" key="12">
    <source>
        <dbReference type="EMBL" id="KAK1342687.1"/>
    </source>
</evidence>
<keyword evidence="6 9" id="KW-0472">Membrane</keyword>
<reference evidence="12" key="1">
    <citation type="submission" date="2023-06" db="EMBL/GenBank/DDBJ databases">
        <title>Reference genome for the Northern bat (Eptesicus nilssonii), a most northern bat species.</title>
        <authorList>
            <person name="Laine V.N."/>
            <person name="Pulliainen A.T."/>
            <person name="Lilley T.M."/>
        </authorList>
    </citation>
    <scope>NUCLEOTIDE SEQUENCE</scope>
    <source>
        <strain evidence="12">BLF_Eptnil</strain>
        <tissue evidence="12">Kidney</tissue>
    </source>
</reference>
<keyword evidence="4 9" id="KW-1133">Transmembrane helix</keyword>
<comment type="subcellular location">
    <subcellularLocation>
        <location evidence="2">Membrane</location>
        <topology evidence="2">Multi-pass membrane protein</topology>
    </subcellularLocation>
</comment>
<proteinExistence type="predicted"/>
<evidence type="ECO:0000256" key="1">
    <source>
        <dbReference type="ARBA" id="ARBA00003929"/>
    </source>
</evidence>
<dbReference type="InterPro" id="IPR000276">
    <property type="entry name" value="GPCR_Rhodpsn"/>
</dbReference>
<keyword evidence="5" id="KW-0297">G-protein coupled receptor</keyword>
<evidence type="ECO:0000259" key="11">
    <source>
        <dbReference type="PROSITE" id="PS50262"/>
    </source>
</evidence>
<keyword evidence="3 9" id="KW-0812">Transmembrane</keyword>
<accession>A0AA40I510</accession>
<dbReference type="AlphaFoldDB" id="A0AA40I510"/>
<comment type="function">
    <text evidence="1">Putative odorant or sperm cell receptor.</text>
</comment>
<protein>
    <recommendedName>
        <fullName evidence="11">G-protein coupled receptors family 1 profile domain-containing protein</fullName>
    </recommendedName>
</protein>
<keyword evidence="8" id="KW-0807">Transducer</keyword>
<dbReference type="InterPro" id="IPR000725">
    <property type="entry name" value="Olfact_rcpt"/>
</dbReference>
<evidence type="ECO:0000256" key="6">
    <source>
        <dbReference type="ARBA" id="ARBA00023136"/>
    </source>
</evidence>
<organism evidence="12 13">
    <name type="scientific">Cnephaeus nilssonii</name>
    <name type="common">Northern bat</name>
    <name type="synonym">Eptesicus nilssonii</name>
    <dbReference type="NCBI Taxonomy" id="3371016"/>
    <lineage>
        <taxon>Eukaryota</taxon>
        <taxon>Metazoa</taxon>
        <taxon>Chordata</taxon>
        <taxon>Craniata</taxon>
        <taxon>Vertebrata</taxon>
        <taxon>Euteleostomi</taxon>
        <taxon>Mammalia</taxon>
        <taxon>Eutheria</taxon>
        <taxon>Laurasiatheria</taxon>
        <taxon>Chiroptera</taxon>
        <taxon>Yangochiroptera</taxon>
        <taxon>Vespertilionidae</taxon>
        <taxon>Cnephaeus</taxon>
    </lineage>
</organism>
<gene>
    <name evidence="12" type="ORF">QTO34_015453</name>
</gene>
<evidence type="ECO:0000256" key="3">
    <source>
        <dbReference type="ARBA" id="ARBA00022692"/>
    </source>
</evidence>
<evidence type="ECO:0000256" key="7">
    <source>
        <dbReference type="ARBA" id="ARBA00023170"/>
    </source>
</evidence>
<dbReference type="GO" id="GO:0004930">
    <property type="term" value="F:G protein-coupled receptor activity"/>
    <property type="evidence" value="ECO:0007669"/>
    <property type="project" value="UniProtKB-KW"/>
</dbReference>
<feature type="transmembrane region" description="Helical" evidence="9">
    <location>
        <begin position="68"/>
        <end position="87"/>
    </location>
</feature>
<dbReference type="Proteomes" id="UP001177744">
    <property type="component" value="Unassembled WGS sequence"/>
</dbReference>
<feature type="transmembrane region" description="Helical" evidence="9">
    <location>
        <begin position="107"/>
        <end position="125"/>
    </location>
</feature>
<dbReference type="GO" id="GO:0004984">
    <property type="term" value="F:olfactory receptor activity"/>
    <property type="evidence" value="ECO:0007669"/>
    <property type="project" value="InterPro"/>
</dbReference>
<feature type="chain" id="PRO_5041399521" description="G-protein coupled receptors family 1 profile domain-containing protein" evidence="10">
    <location>
        <begin position="19"/>
        <end position="168"/>
    </location>
</feature>
<dbReference type="GO" id="GO:0016020">
    <property type="term" value="C:membrane"/>
    <property type="evidence" value="ECO:0007669"/>
    <property type="project" value="UniProtKB-SubCell"/>
</dbReference>
<keyword evidence="7" id="KW-0675">Receptor</keyword>
<name>A0AA40I510_CNENI</name>
<evidence type="ECO:0000256" key="4">
    <source>
        <dbReference type="ARBA" id="ARBA00022989"/>
    </source>
</evidence>
<sequence length="168" mass="19022">MYLITVLGNLLIILAISSDSHLHTPMYFFLSNLSLVDICFTSTTVPKMLVNIQTQSKVITYEGCITQMYFYILFAVLDNFILTVMAYDRLCAICHPLHYTVIMNPRLCGLLVLVSWIMSVLNSLLESLMVLVLHFCADLEIPHFFCELNQTQGCFLSCSKGCPTLCMN</sequence>